<keyword evidence="3" id="KW-1185">Reference proteome</keyword>
<evidence type="ECO:0000313" key="3">
    <source>
        <dbReference type="Proteomes" id="UP000000254"/>
    </source>
</evidence>
<keyword evidence="2" id="KW-0804">Transcription</keyword>
<proteinExistence type="predicted"/>
<dbReference type="GO" id="GO:0006351">
    <property type="term" value="P:DNA-templated transcription"/>
    <property type="evidence" value="ECO:0007669"/>
    <property type="project" value="InterPro"/>
</dbReference>
<organism evidence="2 3">
    <name type="scientific">Staphylothermus marinus (strain ATCC 43588 / DSM 3639 / JCM 9404 / F1)</name>
    <dbReference type="NCBI Taxonomy" id="399550"/>
    <lineage>
        <taxon>Archaea</taxon>
        <taxon>Thermoproteota</taxon>
        <taxon>Thermoprotei</taxon>
        <taxon>Desulfurococcales</taxon>
        <taxon>Desulfurococcaceae</taxon>
        <taxon>Staphylothermus</taxon>
    </lineage>
</organism>
<dbReference type="SMART" id="SM00661">
    <property type="entry name" value="RPOL9"/>
    <property type="match status" value="1"/>
</dbReference>
<dbReference type="GeneID" id="4907506"/>
<accession>A3DMZ4</accession>
<dbReference type="STRING" id="399550.Smar_0904"/>
<name>A3DMZ4_STAMF</name>
<sequence length="95" mass="11017">MVKFCPRCGGPMLPVKKEDGIYLKCARCGYEIKADKKTAELYRMRFQVDRGKRVLTSKATEAKKLALSPEEREILREYYEVFLETFQEEEGGGEE</sequence>
<dbReference type="KEGG" id="smr:Smar_0904"/>
<dbReference type="EMBL" id="CP000575">
    <property type="protein sequence ID" value="ABN70004.1"/>
    <property type="molecule type" value="Genomic_DNA"/>
</dbReference>
<dbReference type="Pfam" id="PF02150">
    <property type="entry name" value="Zn_ribbon_RPB9"/>
    <property type="match status" value="1"/>
</dbReference>
<protein>
    <submittedName>
        <fullName evidence="2">DNA-directed RNA polymerase, subunit M</fullName>
        <ecNumber evidence="2">2.7.7.6</ecNumber>
    </submittedName>
</protein>
<keyword evidence="2" id="KW-0548">Nucleotidyltransferase</keyword>
<evidence type="ECO:0000259" key="1">
    <source>
        <dbReference type="SMART" id="SM00661"/>
    </source>
</evidence>
<evidence type="ECO:0000313" key="2">
    <source>
        <dbReference type="EMBL" id="ABN70004.1"/>
    </source>
</evidence>
<dbReference type="RefSeq" id="WP_011839195.1">
    <property type="nucleotide sequence ID" value="NC_009033.1"/>
</dbReference>
<keyword evidence="2" id="KW-0240">DNA-directed RNA polymerase</keyword>
<dbReference type="eggNOG" id="arCOG00580">
    <property type="taxonomic scope" value="Archaea"/>
</dbReference>
<dbReference type="AlphaFoldDB" id="A3DMZ4"/>
<dbReference type="EC" id="2.7.7.6" evidence="2"/>
<dbReference type="HOGENOM" id="CLU_166550_0_0_2"/>
<reference evidence="3" key="1">
    <citation type="journal article" date="2009" name="BMC Genomics">
        <title>The complete genome sequence of Staphylothermus marinus reveals differences in sulfur metabolism among heterotrophic Crenarchaeota.</title>
        <authorList>
            <person name="Anderson I.J."/>
            <person name="Dharmarajan L."/>
            <person name="Rodriguez J."/>
            <person name="Hooper S."/>
            <person name="Porat I."/>
            <person name="Ulrich L.E."/>
            <person name="Elkins J.G."/>
            <person name="Mavromatis K."/>
            <person name="Sun H."/>
            <person name="Land M."/>
            <person name="Lapidus A."/>
            <person name="Lucas S."/>
            <person name="Barry K."/>
            <person name="Huber H."/>
            <person name="Zhulin I.B."/>
            <person name="Whitman W.B."/>
            <person name="Mukhopadhyay B."/>
            <person name="Woese C."/>
            <person name="Bristow J."/>
            <person name="Kyrpides N."/>
        </authorList>
    </citation>
    <scope>NUCLEOTIDE SEQUENCE [LARGE SCALE GENOMIC DNA]</scope>
    <source>
        <strain evidence="3">ATCC 43588 / DSM 3639 / JCM 9404 / F1</strain>
    </source>
</reference>
<dbReference type="OrthoDB" id="37175at2157"/>
<gene>
    <name evidence="2" type="ordered locus">Smar_0904</name>
</gene>
<feature type="domain" description="DNA-directed RNA polymerase II subunit RPB9-like zinc ribbon" evidence="1">
    <location>
        <begin position="3"/>
        <end position="58"/>
    </location>
</feature>
<keyword evidence="2" id="KW-0808">Transferase</keyword>
<reference evidence="2 3" key="2">
    <citation type="journal article" date="2009" name="Stand. Genomic Sci.">
        <title>Complete genome sequence of Staphylothermus marinus Stetter and Fiala 1986 type strain F1.</title>
        <authorList>
            <person name="Anderson I.J."/>
            <person name="Sun H."/>
            <person name="Lapidus A."/>
            <person name="Copeland A."/>
            <person name="Glavina Del Rio T."/>
            <person name="Tice H."/>
            <person name="Dalin E."/>
            <person name="Lucas S."/>
            <person name="Barry K."/>
            <person name="Land M."/>
            <person name="Richardson P."/>
            <person name="Huber H."/>
            <person name="Kyrpides N.C."/>
        </authorList>
    </citation>
    <scope>NUCLEOTIDE SEQUENCE [LARGE SCALE GENOMIC DNA]</scope>
    <source>
        <strain evidence="3">ATCC 43588 / DSM 3639 / JCM 9404 / F1</strain>
    </source>
</reference>
<dbReference type="GO" id="GO:0003899">
    <property type="term" value="F:DNA-directed RNA polymerase activity"/>
    <property type="evidence" value="ECO:0007669"/>
    <property type="project" value="UniProtKB-EC"/>
</dbReference>
<dbReference type="Proteomes" id="UP000000254">
    <property type="component" value="Chromosome"/>
</dbReference>
<dbReference type="InterPro" id="IPR001529">
    <property type="entry name" value="Zn_ribbon_RPB9"/>
</dbReference>
<dbReference type="GO" id="GO:0000428">
    <property type="term" value="C:DNA-directed RNA polymerase complex"/>
    <property type="evidence" value="ECO:0007669"/>
    <property type="project" value="UniProtKB-KW"/>
</dbReference>